<dbReference type="AlphaFoldDB" id="A0A2K3LGY3"/>
<evidence type="ECO:0000313" key="1">
    <source>
        <dbReference type="EMBL" id="PNX77783.1"/>
    </source>
</evidence>
<name>A0A2K3LGY3_TRIPR</name>
<comment type="caution">
    <text evidence="1">The sequence shown here is derived from an EMBL/GenBank/DDBJ whole genome shotgun (WGS) entry which is preliminary data.</text>
</comment>
<feature type="non-terminal residue" evidence="1">
    <location>
        <position position="1"/>
    </location>
</feature>
<accession>A0A2K3LGY3</accession>
<reference evidence="1 2" key="2">
    <citation type="journal article" date="2017" name="Front. Plant Sci.">
        <title>Gene Classification and Mining of Molecular Markers Useful in Red Clover (Trifolium pratense) Breeding.</title>
        <authorList>
            <person name="Istvanek J."/>
            <person name="Dluhosova J."/>
            <person name="Dluhos P."/>
            <person name="Patkova L."/>
            <person name="Nedelnik J."/>
            <person name="Repkova J."/>
        </authorList>
    </citation>
    <scope>NUCLEOTIDE SEQUENCE [LARGE SCALE GENOMIC DNA]</scope>
    <source>
        <strain evidence="2">cv. Tatra</strain>
        <tissue evidence="1">Young leaves</tissue>
    </source>
</reference>
<dbReference type="Proteomes" id="UP000236291">
    <property type="component" value="Unassembled WGS sequence"/>
</dbReference>
<reference evidence="1 2" key="1">
    <citation type="journal article" date="2014" name="Am. J. Bot.">
        <title>Genome assembly and annotation for red clover (Trifolium pratense; Fabaceae).</title>
        <authorList>
            <person name="Istvanek J."/>
            <person name="Jaros M."/>
            <person name="Krenek A."/>
            <person name="Repkova J."/>
        </authorList>
    </citation>
    <scope>NUCLEOTIDE SEQUENCE [LARGE SCALE GENOMIC DNA]</scope>
    <source>
        <strain evidence="2">cv. Tatra</strain>
        <tissue evidence="1">Young leaves</tissue>
    </source>
</reference>
<evidence type="ECO:0000313" key="2">
    <source>
        <dbReference type="Proteomes" id="UP000236291"/>
    </source>
</evidence>
<proteinExistence type="predicted"/>
<dbReference type="EMBL" id="ASHM01032922">
    <property type="protein sequence ID" value="PNX77783.1"/>
    <property type="molecule type" value="Genomic_DNA"/>
</dbReference>
<protein>
    <submittedName>
        <fullName evidence="1">Uncharacterized protein</fullName>
    </submittedName>
</protein>
<gene>
    <name evidence="1" type="ORF">L195_g033754</name>
</gene>
<organism evidence="1 2">
    <name type="scientific">Trifolium pratense</name>
    <name type="common">Red clover</name>
    <dbReference type="NCBI Taxonomy" id="57577"/>
    <lineage>
        <taxon>Eukaryota</taxon>
        <taxon>Viridiplantae</taxon>
        <taxon>Streptophyta</taxon>
        <taxon>Embryophyta</taxon>
        <taxon>Tracheophyta</taxon>
        <taxon>Spermatophyta</taxon>
        <taxon>Magnoliopsida</taxon>
        <taxon>eudicotyledons</taxon>
        <taxon>Gunneridae</taxon>
        <taxon>Pentapetalae</taxon>
        <taxon>rosids</taxon>
        <taxon>fabids</taxon>
        <taxon>Fabales</taxon>
        <taxon>Fabaceae</taxon>
        <taxon>Papilionoideae</taxon>
        <taxon>50 kb inversion clade</taxon>
        <taxon>NPAAA clade</taxon>
        <taxon>Hologalegina</taxon>
        <taxon>IRL clade</taxon>
        <taxon>Trifolieae</taxon>
        <taxon>Trifolium</taxon>
    </lineage>
</organism>
<sequence>GYNVFPVVLFAVPCCGNFNGAYAMVG</sequence>